<keyword evidence="3 5" id="KW-0195">Cyclin</keyword>
<accession>A0A7N0VMM2</accession>
<organism evidence="6 7">
    <name type="scientific">Kalanchoe fedtschenkoi</name>
    <name type="common">Lavender scallops</name>
    <name type="synonym">South American air plant</name>
    <dbReference type="NCBI Taxonomy" id="63787"/>
    <lineage>
        <taxon>Eukaryota</taxon>
        <taxon>Viridiplantae</taxon>
        <taxon>Streptophyta</taxon>
        <taxon>Embryophyta</taxon>
        <taxon>Tracheophyta</taxon>
        <taxon>Spermatophyta</taxon>
        <taxon>Magnoliopsida</taxon>
        <taxon>eudicotyledons</taxon>
        <taxon>Gunneridae</taxon>
        <taxon>Pentapetalae</taxon>
        <taxon>Saxifragales</taxon>
        <taxon>Crassulaceae</taxon>
        <taxon>Kalanchoe</taxon>
    </lineage>
</organism>
<dbReference type="Gene3D" id="1.10.472.10">
    <property type="entry name" value="Cyclin-like"/>
    <property type="match status" value="1"/>
</dbReference>
<dbReference type="GO" id="GO:0051301">
    <property type="term" value="P:cell division"/>
    <property type="evidence" value="ECO:0007669"/>
    <property type="project" value="UniProtKB-UniRule"/>
</dbReference>
<dbReference type="PANTHER" id="PTHR15615">
    <property type="match status" value="1"/>
</dbReference>
<dbReference type="SUPFAM" id="SSF47954">
    <property type="entry name" value="Cyclin-like"/>
    <property type="match status" value="1"/>
</dbReference>
<name>A0A7N0VMM2_KALFE</name>
<evidence type="ECO:0000256" key="3">
    <source>
        <dbReference type="ARBA" id="ARBA00023127"/>
    </source>
</evidence>
<protein>
    <recommendedName>
        <fullName evidence="5">Cyclin</fullName>
    </recommendedName>
</protein>
<dbReference type="PIRSF" id="PIRSF027110">
    <property type="entry name" value="PREG"/>
    <property type="match status" value="1"/>
</dbReference>
<dbReference type="EnsemblPlants" id="Kaladp1240s0006.1.v1.1">
    <property type="protein sequence ID" value="Kaladp1240s0006.1.v1.1"/>
    <property type="gene ID" value="Kaladp1240s0006.v1.1"/>
</dbReference>
<proteinExistence type="inferred from homology"/>
<dbReference type="GO" id="GO:0019901">
    <property type="term" value="F:protein kinase binding"/>
    <property type="evidence" value="ECO:0007669"/>
    <property type="project" value="UniProtKB-UniRule"/>
</dbReference>
<evidence type="ECO:0000256" key="5">
    <source>
        <dbReference type="PIRNR" id="PIRNR027110"/>
    </source>
</evidence>
<keyword evidence="4" id="KW-0131">Cell cycle</keyword>
<dbReference type="OMA" id="RYTERIH"/>
<evidence type="ECO:0000256" key="4">
    <source>
        <dbReference type="ARBA" id="ARBA00023306"/>
    </source>
</evidence>
<evidence type="ECO:0000313" key="6">
    <source>
        <dbReference type="EnsemblPlants" id="Kaladp1240s0006.1.v1.1"/>
    </source>
</evidence>
<dbReference type="InterPro" id="IPR013922">
    <property type="entry name" value="Cyclin_PHO80-like"/>
</dbReference>
<evidence type="ECO:0000313" key="7">
    <source>
        <dbReference type="Proteomes" id="UP000594263"/>
    </source>
</evidence>
<evidence type="ECO:0000256" key="2">
    <source>
        <dbReference type="ARBA" id="ARBA00022618"/>
    </source>
</evidence>
<dbReference type="Pfam" id="PF08613">
    <property type="entry name" value="Cyclin"/>
    <property type="match status" value="1"/>
</dbReference>
<dbReference type="InterPro" id="IPR012389">
    <property type="entry name" value="Cyclin_P/U"/>
</dbReference>
<dbReference type="AlphaFoldDB" id="A0A7N0VMM2"/>
<comment type="similarity">
    <text evidence="1">Belongs to the cyclin family. Cyclin U/P subfamily.</text>
</comment>
<dbReference type="Gramene" id="Kaladp1240s0006.1.v1.1">
    <property type="protein sequence ID" value="Kaladp1240s0006.1.v1.1"/>
    <property type="gene ID" value="Kaladp1240s0006.v1.1"/>
</dbReference>
<keyword evidence="2" id="KW-0132">Cell division</keyword>
<keyword evidence="7" id="KW-1185">Reference proteome</keyword>
<reference evidence="6" key="1">
    <citation type="submission" date="2021-01" db="UniProtKB">
        <authorList>
            <consortium name="EnsemblPlants"/>
        </authorList>
    </citation>
    <scope>IDENTIFICATION</scope>
</reference>
<dbReference type="PANTHER" id="PTHR15615:SF108">
    <property type="entry name" value="PROTEIN CNPPD1"/>
    <property type="match status" value="1"/>
</dbReference>
<sequence length="192" mass="22393">MHQLQRRRSLIMESCSILKWEADRVPPLLSSALEKTVQKNEYMSSQLRKLRPDVVTIFHSSRVPPMSIRQYVARIFKYSRCSPSCLVLAFIYIDRFCQRTNVWLGSLNVHRLLIASVLVAAKFVDNGGLSNAYYAKVGGVGLHEMNKMEMKLLFDLDFRLYVTPEAFNRYCLHLENEASTKEEDLRRCRNRQ</sequence>
<evidence type="ECO:0000256" key="1">
    <source>
        <dbReference type="ARBA" id="ARBA00007215"/>
    </source>
</evidence>
<dbReference type="Proteomes" id="UP000594263">
    <property type="component" value="Unplaced"/>
</dbReference>
<dbReference type="InterPro" id="IPR036915">
    <property type="entry name" value="Cyclin-like_sf"/>
</dbReference>